<dbReference type="Gene3D" id="3.30.70.1290">
    <property type="entry name" value="Transposase IS200-like"/>
    <property type="match status" value="1"/>
</dbReference>
<dbReference type="PANTHER" id="PTHR36966:SF1">
    <property type="entry name" value="REP-ASSOCIATED TYROSINE TRANSPOSASE"/>
    <property type="match status" value="1"/>
</dbReference>
<gene>
    <name evidence="2" type="ORF">E4K64_26410</name>
</gene>
<dbReference type="Proteomes" id="UP000297700">
    <property type="component" value="Unassembled WGS sequence"/>
</dbReference>
<accession>A0A4Y9NY83</accession>
<dbReference type="NCBIfam" id="NF047646">
    <property type="entry name" value="REP_Tyr_transpos"/>
    <property type="match status" value="1"/>
</dbReference>
<dbReference type="PANTHER" id="PTHR36966">
    <property type="entry name" value="REP-ASSOCIATED TYROSINE TRANSPOSASE"/>
    <property type="match status" value="1"/>
</dbReference>
<dbReference type="GO" id="GO:0004803">
    <property type="term" value="F:transposase activity"/>
    <property type="evidence" value="ECO:0007669"/>
    <property type="project" value="InterPro"/>
</dbReference>
<dbReference type="GO" id="GO:0043565">
    <property type="term" value="F:sequence-specific DNA binding"/>
    <property type="evidence" value="ECO:0007669"/>
    <property type="project" value="TreeGrafter"/>
</dbReference>
<protein>
    <submittedName>
        <fullName evidence="2">Transposase</fullName>
    </submittedName>
</protein>
<dbReference type="InterPro" id="IPR052715">
    <property type="entry name" value="RAYT_transposase"/>
</dbReference>
<evidence type="ECO:0000313" key="3">
    <source>
        <dbReference type="Proteomes" id="UP000297700"/>
    </source>
</evidence>
<sequence>MSRYRRAHGSTFFFTVVLEDRSSTLLADHIDRLRRIYRTVQQRRPFETVAICILPDHLHAVWSLPEHDADFASRWNLIKGGFSRGLEAAPPSMSKLKKREKGIWQRRYWEHAIRDDADLERHVDYIHFNPVKHGLVARVRDWSLSSFHRYVESGTLPLDWGGDMRDIAGQFGE</sequence>
<dbReference type="GO" id="GO:0006313">
    <property type="term" value="P:DNA transposition"/>
    <property type="evidence" value="ECO:0007669"/>
    <property type="project" value="InterPro"/>
</dbReference>
<evidence type="ECO:0000259" key="1">
    <source>
        <dbReference type="SMART" id="SM01321"/>
    </source>
</evidence>
<dbReference type="SUPFAM" id="SSF143422">
    <property type="entry name" value="Transposase IS200-like"/>
    <property type="match status" value="1"/>
</dbReference>
<reference evidence="2 3" key="1">
    <citation type="submission" date="2019-03" db="EMBL/GenBank/DDBJ databases">
        <title>Bradyrhizobium strains diversity.</title>
        <authorList>
            <person name="Urquiaga M.C.O."/>
            <person name="Hungria M."/>
            <person name="Delamuta J.R.M."/>
            <person name="Klepa M.S."/>
        </authorList>
    </citation>
    <scope>NUCLEOTIDE SEQUENCE [LARGE SCALE GENOMIC DNA]</scope>
    <source>
        <strain evidence="2 3">CNPSo 3426</strain>
    </source>
</reference>
<comment type="caution">
    <text evidence="2">The sequence shown here is derived from an EMBL/GenBank/DDBJ whole genome shotgun (WGS) entry which is preliminary data.</text>
</comment>
<feature type="domain" description="Transposase IS200-like" evidence="1">
    <location>
        <begin position="7"/>
        <end position="129"/>
    </location>
</feature>
<dbReference type="SMART" id="SM01321">
    <property type="entry name" value="Y1_Tnp"/>
    <property type="match status" value="1"/>
</dbReference>
<name>A0A4Y9NY83_9BRAD</name>
<dbReference type="RefSeq" id="WP_135166219.1">
    <property type="nucleotide sequence ID" value="NZ_SPQS01000017.1"/>
</dbReference>
<evidence type="ECO:0000313" key="2">
    <source>
        <dbReference type="EMBL" id="TFV71533.1"/>
    </source>
</evidence>
<dbReference type="AlphaFoldDB" id="A0A4Y9NY83"/>
<dbReference type="InterPro" id="IPR036515">
    <property type="entry name" value="Transposase_17_sf"/>
</dbReference>
<proteinExistence type="predicted"/>
<dbReference type="Pfam" id="PF01797">
    <property type="entry name" value="Y1_Tnp"/>
    <property type="match status" value="1"/>
</dbReference>
<organism evidence="2 3">
    <name type="scientific">Bradyrhizobium frederickii</name>
    <dbReference type="NCBI Taxonomy" id="2560054"/>
    <lineage>
        <taxon>Bacteria</taxon>
        <taxon>Pseudomonadati</taxon>
        <taxon>Pseudomonadota</taxon>
        <taxon>Alphaproteobacteria</taxon>
        <taxon>Hyphomicrobiales</taxon>
        <taxon>Nitrobacteraceae</taxon>
        <taxon>Bradyrhizobium</taxon>
    </lineage>
</organism>
<dbReference type="EMBL" id="SPQS01000017">
    <property type="protein sequence ID" value="TFV71533.1"/>
    <property type="molecule type" value="Genomic_DNA"/>
</dbReference>
<dbReference type="InterPro" id="IPR002686">
    <property type="entry name" value="Transposase_17"/>
</dbReference>